<dbReference type="AlphaFoldDB" id="A0A383VSJ7"/>
<evidence type="ECO:0000256" key="1">
    <source>
        <dbReference type="SAM" id="MobiDB-lite"/>
    </source>
</evidence>
<evidence type="ECO:0000313" key="3">
    <source>
        <dbReference type="Proteomes" id="UP000256970"/>
    </source>
</evidence>
<gene>
    <name evidence="2" type="ORF">BQ4739_LOCUS8207</name>
</gene>
<sequence length="428" mass="45252">MLLPQYFPSLSQPIGEVSQDSTQIYALPTETDIATTPTLSFKGTFGCITRANDLTTLKTSTTSTATLYDELLQYVNTCPPPVFAPANCTTDTGTPATCSYGINATCPSLASWDGPPPPPTTAGAEAGHDRAKSAIPSQLVAAGVIKEPVWGMCLTELVRNTIGGCNTTDQPSYIIYGAATPAGAALKTTPMMTSAQVNASAAALNMSTITQDRLQTRLLVVTTGLSLTLQNGTVVIGSYTGITGLTNMDTGAYGALQIPNDNVYAAYKHSVGVRTYEALKNGSIQNCSDVSYRLPGDICADNTNRNGFECFFTQAADSTAAGQQAAADRLLSLYPKNLRWTFQVGATTDVQVAYAVPSCRNSTVYVCSHLSAAGSNGGIQYPFWVAQSWMYGRFIQYDMRRSAVAPAGSFRFSEPGATDCSQFASAGR</sequence>
<accession>A0A383VSJ7</accession>
<dbReference type="Proteomes" id="UP000256970">
    <property type="component" value="Unassembled WGS sequence"/>
</dbReference>
<dbReference type="EMBL" id="FNXT01000814">
    <property type="protein sequence ID" value="SZX67860.1"/>
    <property type="molecule type" value="Genomic_DNA"/>
</dbReference>
<protein>
    <submittedName>
        <fullName evidence="2">Uncharacterized protein</fullName>
    </submittedName>
</protein>
<feature type="region of interest" description="Disordered" evidence="1">
    <location>
        <begin position="110"/>
        <end position="129"/>
    </location>
</feature>
<reference evidence="2 3" key="1">
    <citation type="submission" date="2016-10" db="EMBL/GenBank/DDBJ databases">
        <authorList>
            <person name="Cai Z."/>
        </authorList>
    </citation>
    <scope>NUCLEOTIDE SEQUENCE [LARGE SCALE GENOMIC DNA]</scope>
</reference>
<proteinExistence type="predicted"/>
<organism evidence="2 3">
    <name type="scientific">Tetradesmus obliquus</name>
    <name type="common">Green alga</name>
    <name type="synonym">Acutodesmus obliquus</name>
    <dbReference type="NCBI Taxonomy" id="3088"/>
    <lineage>
        <taxon>Eukaryota</taxon>
        <taxon>Viridiplantae</taxon>
        <taxon>Chlorophyta</taxon>
        <taxon>core chlorophytes</taxon>
        <taxon>Chlorophyceae</taxon>
        <taxon>CS clade</taxon>
        <taxon>Sphaeropleales</taxon>
        <taxon>Scenedesmaceae</taxon>
        <taxon>Tetradesmus</taxon>
    </lineage>
</organism>
<keyword evidence="3" id="KW-1185">Reference proteome</keyword>
<name>A0A383VSJ7_TETOB</name>
<evidence type="ECO:0000313" key="2">
    <source>
        <dbReference type="EMBL" id="SZX67860.1"/>
    </source>
</evidence>